<dbReference type="InterPro" id="IPR000157">
    <property type="entry name" value="TIR_dom"/>
</dbReference>
<dbReference type="GO" id="GO:0007165">
    <property type="term" value="P:signal transduction"/>
    <property type="evidence" value="ECO:0007669"/>
    <property type="project" value="InterPro"/>
</dbReference>
<dbReference type="EMBL" id="JAEPCR010000015">
    <property type="protein sequence ID" value="MCG7977435.1"/>
    <property type="molecule type" value="Genomic_DNA"/>
</dbReference>
<dbReference type="PANTHER" id="PTHR14136">
    <property type="entry name" value="BTB_POZ DOMAIN-CONTAINING PROTEIN KCTD9"/>
    <property type="match status" value="1"/>
</dbReference>
<keyword evidence="2" id="KW-0675">Receptor</keyword>
<name>A0A9E4NIL8_9GAMM</name>
<evidence type="ECO:0000313" key="2">
    <source>
        <dbReference type="EMBL" id="MCG7977435.1"/>
    </source>
</evidence>
<organism evidence="2 3">
    <name type="scientific">Candidatus Thiodiazotropha taylori</name>
    <dbReference type="NCBI Taxonomy" id="2792791"/>
    <lineage>
        <taxon>Bacteria</taxon>
        <taxon>Pseudomonadati</taxon>
        <taxon>Pseudomonadota</taxon>
        <taxon>Gammaproteobacteria</taxon>
        <taxon>Chromatiales</taxon>
        <taxon>Sedimenticolaceae</taxon>
        <taxon>Candidatus Thiodiazotropha</taxon>
    </lineage>
</organism>
<dbReference type="SUPFAM" id="SSF52200">
    <property type="entry name" value="Toll/Interleukin receptor TIR domain"/>
    <property type="match status" value="1"/>
</dbReference>
<dbReference type="Gene3D" id="3.40.50.10140">
    <property type="entry name" value="Toll/interleukin-1 receptor homology (TIR) domain"/>
    <property type="match status" value="1"/>
</dbReference>
<dbReference type="AlphaFoldDB" id="A0A9E4NIL8"/>
<dbReference type="SUPFAM" id="SSF141571">
    <property type="entry name" value="Pentapeptide repeat-like"/>
    <property type="match status" value="1"/>
</dbReference>
<accession>A0A9E4NIL8</accession>
<dbReference type="PROSITE" id="PS50104">
    <property type="entry name" value="TIR"/>
    <property type="match status" value="1"/>
</dbReference>
<dbReference type="Gene3D" id="2.160.20.80">
    <property type="entry name" value="E3 ubiquitin-protein ligase SopA"/>
    <property type="match status" value="2"/>
</dbReference>
<evidence type="ECO:0000313" key="3">
    <source>
        <dbReference type="Proteomes" id="UP000886674"/>
    </source>
</evidence>
<dbReference type="InterPro" id="IPR051082">
    <property type="entry name" value="Pentapeptide-BTB/POZ_domain"/>
</dbReference>
<feature type="domain" description="TIR" evidence="1">
    <location>
        <begin position="207"/>
        <end position="355"/>
    </location>
</feature>
<gene>
    <name evidence="2" type="ORF">JAY77_04715</name>
</gene>
<dbReference type="PANTHER" id="PTHR14136:SF17">
    <property type="entry name" value="BTB_POZ DOMAIN-CONTAINING PROTEIN KCTD9"/>
    <property type="match status" value="1"/>
</dbReference>
<comment type="caution">
    <text evidence="2">The sequence shown here is derived from an EMBL/GenBank/DDBJ whole genome shotgun (WGS) entry which is preliminary data.</text>
</comment>
<dbReference type="Pfam" id="PF00805">
    <property type="entry name" value="Pentapeptide"/>
    <property type="match status" value="3"/>
</dbReference>
<dbReference type="Pfam" id="PF13676">
    <property type="entry name" value="TIR_2"/>
    <property type="match status" value="1"/>
</dbReference>
<dbReference type="InterPro" id="IPR035897">
    <property type="entry name" value="Toll_tir_struct_dom_sf"/>
</dbReference>
<protein>
    <submittedName>
        <fullName evidence="2">Toll/interleukin-1 receptor domain-containing protein</fullName>
    </submittedName>
</protein>
<proteinExistence type="predicted"/>
<dbReference type="Proteomes" id="UP000886674">
    <property type="component" value="Unassembled WGS sequence"/>
</dbReference>
<dbReference type="InterPro" id="IPR001646">
    <property type="entry name" value="5peptide_repeat"/>
</dbReference>
<evidence type="ECO:0000259" key="1">
    <source>
        <dbReference type="PROSITE" id="PS50104"/>
    </source>
</evidence>
<sequence length="363" mass="41238">MDKIILKTILEQHLEWLKRGASFEDQTGRAILKKADLRGADLIKADLSGAYLTGADLSRADLSRADLSGADLSHAKLSGARLGLARLSVVDLSGARLSGARLSGADLSHAKLSGADLSYAKLQSVRFMQTTFHKADISESQLESTSFLECELVDIKGLDTCRHLGPSYLDMKTLQMSGPLPHVFLQGCGLSDQQIDYLNTLHTQPIQFYSCFISYSTKDKDFANRLYVDLQREGVRCWFAPEDIQAGKKLYEQIDKAIRHHEKLLLVLSKESMNSEWVKTEITKARQREVREGCRVLFPVSIVDFEAIKQWECFDGDTGKDSAREIREYYIPDFSNWINHNDYRREFDRLLRDLKQEHELKVV</sequence>
<reference evidence="2" key="1">
    <citation type="journal article" date="2021" name="Proc. Natl. Acad. Sci. U.S.A.">
        <title>Global biogeography of chemosynthetic symbionts reveals both localized and globally distributed symbiont groups. .</title>
        <authorList>
            <person name="Osvatic J.T."/>
            <person name="Wilkins L.G.E."/>
            <person name="Leibrecht L."/>
            <person name="Leray M."/>
            <person name="Zauner S."/>
            <person name="Polzin J."/>
            <person name="Camacho Y."/>
            <person name="Gros O."/>
            <person name="van Gils J.A."/>
            <person name="Eisen J.A."/>
            <person name="Petersen J.M."/>
            <person name="Yuen B."/>
        </authorList>
    </citation>
    <scope>NUCLEOTIDE SEQUENCE</scope>
    <source>
        <strain evidence="2">MAGclacostrist055</strain>
    </source>
</reference>